<evidence type="ECO:0000313" key="3">
    <source>
        <dbReference type="Proteomes" id="UP000069940"/>
    </source>
</evidence>
<dbReference type="InterPro" id="IPR011009">
    <property type="entry name" value="Kinase-like_dom_sf"/>
</dbReference>
<dbReference type="PANTHER" id="PTHR11012:SF12">
    <property type="entry name" value="CHK KINASE-LIKE DOMAIN-CONTAINING PROTEIN-RELATED"/>
    <property type="match status" value="1"/>
</dbReference>
<name>A0ABM1XUF5_AEDAL</name>
<dbReference type="Pfam" id="PF02958">
    <property type="entry name" value="EcKL"/>
    <property type="match status" value="2"/>
</dbReference>
<feature type="domain" description="CHK kinase-like" evidence="1">
    <location>
        <begin position="135"/>
        <end position="323"/>
    </location>
</feature>
<reference evidence="3" key="1">
    <citation type="journal article" date="2015" name="Proc. Natl. Acad. Sci. U.S.A.">
        <title>Genome sequence of the Asian Tiger mosquito, Aedes albopictus, reveals insights into its biology, genetics, and evolution.</title>
        <authorList>
            <person name="Chen X.G."/>
            <person name="Jiang X."/>
            <person name="Gu J."/>
            <person name="Xu M."/>
            <person name="Wu Y."/>
            <person name="Deng Y."/>
            <person name="Zhang C."/>
            <person name="Bonizzoni M."/>
            <person name="Dermauw W."/>
            <person name="Vontas J."/>
            <person name="Armbruster P."/>
            <person name="Huang X."/>
            <person name="Yang Y."/>
            <person name="Zhang H."/>
            <person name="He W."/>
            <person name="Peng H."/>
            <person name="Liu Y."/>
            <person name="Wu K."/>
            <person name="Chen J."/>
            <person name="Lirakis M."/>
            <person name="Topalis P."/>
            <person name="Van Leeuwen T."/>
            <person name="Hall A.B."/>
            <person name="Jiang X."/>
            <person name="Thorpe C."/>
            <person name="Mueller R.L."/>
            <person name="Sun C."/>
            <person name="Waterhouse R.M."/>
            <person name="Yan G."/>
            <person name="Tu Z.J."/>
            <person name="Fang X."/>
            <person name="James A.A."/>
        </authorList>
    </citation>
    <scope>NUCLEOTIDE SEQUENCE [LARGE SCALE GENOMIC DNA]</scope>
    <source>
        <strain evidence="3">Foshan</strain>
    </source>
</reference>
<evidence type="ECO:0000259" key="1">
    <source>
        <dbReference type="SMART" id="SM00587"/>
    </source>
</evidence>
<accession>A0ABM1XUF5</accession>
<dbReference type="GeneID" id="109422710"/>
<dbReference type="SUPFAM" id="SSF56112">
    <property type="entry name" value="Protein kinase-like (PK-like)"/>
    <property type="match status" value="2"/>
</dbReference>
<reference evidence="2" key="2">
    <citation type="submission" date="2025-05" db="UniProtKB">
        <authorList>
            <consortium name="EnsemblMetazoa"/>
        </authorList>
    </citation>
    <scope>IDENTIFICATION</scope>
    <source>
        <strain evidence="2">Foshan</strain>
    </source>
</reference>
<dbReference type="SMART" id="SM00587">
    <property type="entry name" value="CHK"/>
    <property type="match status" value="2"/>
</dbReference>
<proteinExistence type="predicted"/>
<keyword evidence="3" id="KW-1185">Reference proteome</keyword>
<sequence>MAFNKDEMHAPKWMDSAFFEKVLKQSENDPGLVVSESKIIPGTKPGDHFASIIFRVTVAYTSRGQDHEVSLIIKTIPEQEGLKRDLLKDGEIFETETIMYQTVIPEMIQLLRSVGDNTELGPRLLYSSKVPTWVMVFEDITKRDYQMKYSQLNLDEAKIVYTKLSRWHAASMYLADTLPIITELDNSLGKLMDSEFSNLWLGHIATLAKLCGGWPGFESYTERLENMKGFILTKLKEIYQVKPTNLFNVLNHGDMHSKNMMFKIEEGVTTDILLLDYQISFWGSPACDIIYSLYNTCSVETRDNHRDELIKFYHDELTATLNKFGYLKKMPTLLDLHVEIVKCGHLETFLCCTFLPFMILSFDELMPASTENPEEGVELDFADKEKMEGIMLKVFQHPAYVSVIQRYLPTLLHKGYLDFSTEIMVFYKEEMRAPSWMDELFFEKVLRKSEKDPNLSVNSCTISPGSKAGDHVMSAVLRATVKYQSGGADGGEQHETSLIVKSLCDGHVRTYVEPLFETETIMYETVVPEMERLLRTVGADTEFGPRLLHSSKDPTLVMVFEDLNKRDYTMKYSQLNLHEAKIAFTKLARWHAASMFLADTLPAIKTPNKGLLNMAQYANAKWAANIALVAKLCHDWPGYGIYAERLEKFVQTFTERLKRIYESQESNLYNVLNHGDFHYKNMMFKTMDGVTSDILLLDYQISVWGTPAIDLIYALYTALAVETRDNHRDELVKFYHDEFVSVLTKLGYLKKIPTLVDLHTEILKCGHLEPFWTCCLLPYMMIPMTDIAEIQKDIQGGVDMTDVDKLKKIKLAMFQHPKYTEMVKRYLPVFLHKGLMD</sequence>
<dbReference type="InterPro" id="IPR015897">
    <property type="entry name" value="CHK_kinase-like"/>
</dbReference>
<dbReference type="PANTHER" id="PTHR11012">
    <property type="entry name" value="PROTEIN KINASE-LIKE DOMAIN-CONTAINING"/>
    <property type="match status" value="1"/>
</dbReference>
<dbReference type="Proteomes" id="UP000069940">
    <property type="component" value="Unassembled WGS sequence"/>
</dbReference>
<protein>
    <recommendedName>
        <fullName evidence="1">CHK kinase-like domain-containing protein</fullName>
    </recommendedName>
</protein>
<dbReference type="InterPro" id="IPR004119">
    <property type="entry name" value="EcKL"/>
</dbReference>
<feature type="domain" description="CHK kinase-like" evidence="1">
    <location>
        <begin position="558"/>
        <end position="745"/>
    </location>
</feature>
<dbReference type="Gene3D" id="3.90.1200.10">
    <property type="match status" value="2"/>
</dbReference>
<organism evidence="2 3">
    <name type="scientific">Aedes albopictus</name>
    <name type="common">Asian tiger mosquito</name>
    <name type="synonym">Stegomyia albopicta</name>
    <dbReference type="NCBI Taxonomy" id="7160"/>
    <lineage>
        <taxon>Eukaryota</taxon>
        <taxon>Metazoa</taxon>
        <taxon>Ecdysozoa</taxon>
        <taxon>Arthropoda</taxon>
        <taxon>Hexapoda</taxon>
        <taxon>Insecta</taxon>
        <taxon>Pterygota</taxon>
        <taxon>Neoptera</taxon>
        <taxon>Endopterygota</taxon>
        <taxon>Diptera</taxon>
        <taxon>Nematocera</taxon>
        <taxon>Culicoidea</taxon>
        <taxon>Culicidae</taxon>
        <taxon>Culicinae</taxon>
        <taxon>Aedini</taxon>
        <taxon>Aedes</taxon>
        <taxon>Stegomyia</taxon>
    </lineage>
</organism>
<dbReference type="RefSeq" id="XP_029727894.2">
    <property type="nucleotide sequence ID" value="XM_029872034.2"/>
</dbReference>
<dbReference type="EnsemblMetazoa" id="AALFPA23_002970.R3088">
    <property type="protein sequence ID" value="AALFPA23_002970.P3088"/>
    <property type="gene ID" value="AALFPA23_002970"/>
</dbReference>
<evidence type="ECO:0000313" key="2">
    <source>
        <dbReference type="EnsemblMetazoa" id="AALFPA23_002970.P3088"/>
    </source>
</evidence>